<dbReference type="EnsemblPlants" id="AET2Gv20068500.1">
    <property type="protein sequence ID" value="AET2Gv20068500.1"/>
    <property type="gene ID" value="AET2Gv20068500"/>
</dbReference>
<keyword evidence="1" id="KW-0433">Leucine-rich repeat</keyword>
<dbReference type="SMR" id="A0A453ACE2"/>
<evidence type="ECO:0000256" key="2">
    <source>
        <dbReference type="ARBA" id="ARBA00022737"/>
    </source>
</evidence>
<proteinExistence type="predicted"/>
<dbReference type="Proteomes" id="UP000015105">
    <property type="component" value="Chromosome 2D"/>
</dbReference>
<dbReference type="Pfam" id="PF23559">
    <property type="entry name" value="WHD_DRP"/>
    <property type="match status" value="1"/>
</dbReference>
<dbReference type="Pfam" id="PF00931">
    <property type="entry name" value="NB-ARC"/>
    <property type="match status" value="2"/>
</dbReference>
<dbReference type="Gene3D" id="1.10.10.10">
    <property type="entry name" value="Winged helix-like DNA-binding domain superfamily/Winged helix DNA-binding domain"/>
    <property type="match status" value="1"/>
</dbReference>
<evidence type="ECO:0000259" key="7">
    <source>
        <dbReference type="Pfam" id="PF25019"/>
    </source>
</evidence>
<dbReference type="InterPro" id="IPR058922">
    <property type="entry name" value="WHD_DRP"/>
</dbReference>
<protein>
    <recommendedName>
        <fullName evidence="10">NB-ARC domain-containing protein</fullName>
    </recommendedName>
</protein>
<evidence type="ECO:0000259" key="4">
    <source>
        <dbReference type="Pfam" id="PF00931"/>
    </source>
</evidence>
<reference evidence="8" key="3">
    <citation type="journal article" date="2017" name="Nature">
        <title>Genome sequence of the progenitor of the wheat D genome Aegilops tauschii.</title>
        <authorList>
            <person name="Luo M.C."/>
            <person name="Gu Y.Q."/>
            <person name="Puiu D."/>
            <person name="Wang H."/>
            <person name="Twardziok S.O."/>
            <person name="Deal K.R."/>
            <person name="Huo N."/>
            <person name="Zhu T."/>
            <person name="Wang L."/>
            <person name="Wang Y."/>
            <person name="McGuire P.E."/>
            <person name="Liu S."/>
            <person name="Long H."/>
            <person name="Ramasamy R.K."/>
            <person name="Rodriguez J.C."/>
            <person name="Van S.L."/>
            <person name="Yuan L."/>
            <person name="Wang Z."/>
            <person name="Xia Z."/>
            <person name="Xiao L."/>
            <person name="Anderson O.D."/>
            <person name="Ouyang S."/>
            <person name="Liang Y."/>
            <person name="Zimin A.V."/>
            <person name="Pertea G."/>
            <person name="Qi P."/>
            <person name="Bennetzen J.L."/>
            <person name="Dai X."/>
            <person name="Dawson M.W."/>
            <person name="Muller H.G."/>
            <person name="Kugler K."/>
            <person name="Rivarola-Duarte L."/>
            <person name="Spannagl M."/>
            <person name="Mayer K.F.X."/>
            <person name="Lu F.H."/>
            <person name="Bevan M.W."/>
            <person name="Leroy P."/>
            <person name="Li P."/>
            <person name="You F.M."/>
            <person name="Sun Q."/>
            <person name="Liu Z."/>
            <person name="Lyons E."/>
            <person name="Wicker T."/>
            <person name="Salzberg S.L."/>
            <person name="Devos K.M."/>
            <person name="Dvorak J."/>
        </authorList>
    </citation>
    <scope>NUCLEOTIDE SEQUENCE [LARGE SCALE GENOMIC DNA]</scope>
    <source>
        <strain evidence="8">cv. AL8/78</strain>
    </source>
</reference>
<dbReference type="InterPro" id="IPR002182">
    <property type="entry name" value="NB-ARC"/>
</dbReference>
<evidence type="ECO:0000256" key="3">
    <source>
        <dbReference type="ARBA" id="ARBA00022821"/>
    </source>
</evidence>
<reference evidence="9" key="2">
    <citation type="journal article" date="2017" name="Nat. Plants">
        <title>The Aegilops tauschii genome reveals multiple impacts of transposons.</title>
        <authorList>
            <person name="Zhao G."/>
            <person name="Zou C."/>
            <person name="Li K."/>
            <person name="Wang K."/>
            <person name="Li T."/>
            <person name="Gao L."/>
            <person name="Zhang X."/>
            <person name="Wang H."/>
            <person name="Yang Z."/>
            <person name="Liu X."/>
            <person name="Jiang W."/>
            <person name="Mao L."/>
            <person name="Kong X."/>
            <person name="Jiao Y."/>
            <person name="Jia J."/>
        </authorList>
    </citation>
    <scope>NUCLEOTIDE SEQUENCE [LARGE SCALE GENOMIC DNA]</scope>
    <source>
        <strain evidence="9">cv. AL8/78</strain>
    </source>
</reference>
<dbReference type="Gramene" id="AET2Gv20068500.1">
    <property type="protein sequence ID" value="AET2Gv20068500.1"/>
    <property type="gene ID" value="AET2Gv20068500"/>
</dbReference>
<dbReference type="InterPro" id="IPR042197">
    <property type="entry name" value="Apaf_helical"/>
</dbReference>
<dbReference type="InterPro" id="IPR032675">
    <property type="entry name" value="LRR_dom_sf"/>
</dbReference>
<accession>A0A453ACE2</accession>
<dbReference type="GO" id="GO:0002758">
    <property type="term" value="P:innate immune response-activating signaling pathway"/>
    <property type="evidence" value="ECO:0007669"/>
    <property type="project" value="UniProtKB-ARBA"/>
</dbReference>
<dbReference type="InterPro" id="IPR056789">
    <property type="entry name" value="LRR_R13L1-DRL21"/>
</dbReference>
<feature type="domain" description="Disease resistance protein winged helix" evidence="5">
    <location>
        <begin position="758"/>
        <end position="835"/>
    </location>
</feature>
<keyword evidence="2" id="KW-0677">Repeat</keyword>
<dbReference type="Pfam" id="PF25019">
    <property type="entry name" value="LRR_R13L1-DRL21"/>
    <property type="match status" value="1"/>
</dbReference>
<name>A0A453ACE2_AEGTS</name>
<evidence type="ECO:0008006" key="10">
    <source>
        <dbReference type="Google" id="ProtNLM"/>
    </source>
</evidence>
<dbReference type="GO" id="GO:0043531">
    <property type="term" value="F:ADP binding"/>
    <property type="evidence" value="ECO:0007669"/>
    <property type="project" value="InterPro"/>
</dbReference>
<dbReference type="GO" id="GO:0009626">
    <property type="term" value="P:plant-type hypersensitive response"/>
    <property type="evidence" value="ECO:0007669"/>
    <property type="project" value="UniProtKB-ARBA"/>
</dbReference>
<dbReference type="PRINTS" id="PR00364">
    <property type="entry name" value="DISEASERSIST"/>
</dbReference>
<organism evidence="8 9">
    <name type="scientific">Aegilops tauschii subsp. strangulata</name>
    <name type="common">Goatgrass</name>
    <dbReference type="NCBI Taxonomy" id="200361"/>
    <lineage>
        <taxon>Eukaryota</taxon>
        <taxon>Viridiplantae</taxon>
        <taxon>Streptophyta</taxon>
        <taxon>Embryophyta</taxon>
        <taxon>Tracheophyta</taxon>
        <taxon>Spermatophyta</taxon>
        <taxon>Magnoliopsida</taxon>
        <taxon>Liliopsida</taxon>
        <taxon>Poales</taxon>
        <taxon>Poaceae</taxon>
        <taxon>BOP clade</taxon>
        <taxon>Pooideae</taxon>
        <taxon>Triticodae</taxon>
        <taxon>Triticeae</taxon>
        <taxon>Triticinae</taxon>
        <taxon>Aegilops</taxon>
    </lineage>
</organism>
<dbReference type="Gene3D" id="3.40.50.300">
    <property type="entry name" value="P-loop containing nucleotide triphosphate hydrolases"/>
    <property type="match status" value="2"/>
</dbReference>
<keyword evidence="3" id="KW-0611">Plant defense</keyword>
<dbReference type="PANTHER" id="PTHR36766">
    <property type="entry name" value="PLANT BROAD-SPECTRUM MILDEW RESISTANCE PROTEIN RPW8"/>
    <property type="match status" value="1"/>
</dbReference>
<evidence type="ECO:0000256" key="1">
    <source>
        <dbReference type="ARBA" id="ARBA00022614"/>
    </source>
</evidence>
<feature type="domain" description="Disease resistance R13L4/SHOC-2-like LRR" evidence="6">
    <location>
        <begin position="898"/>
        <end position="1058"/>
    </location>
</feature>
<dbReference type="Gene3D" id="1.10.8.430">
    <property type="entry name" value="Helical domain of apoptotic protease-activating factors"/>
    <property type="match status" value="1"/>
</dbReference>
<dbReference type="InterPro" id="IPR036388">
    <property type="entry name" value="WH-like_DNA-bd_sf"/>
</dbReference>
<dbReference type="SUPFAM" id="SSF52540">
    <property type="entry name" value="P-loop containing nucleoside triphosphate hydrolases"/>
    <property type="match status" value="2"/>
</dbReference>
<dbReference type="Gene3D" id="3.80.10.10">
    <property type="entry name" value="Ribonuclease Inhibitor"/>
    <property type="match status" value="3"/>
</dbReference>
<reference evidence="8" key="4">
    <citation type="submission" date="2019-03" db="UniProtKB">
        <authorList>
            <consortium name="EnsemblPlants"/>
        </authorList>
    </citation>
    <scope>IDENTIFICATION</scope>
</reference>
<reference evidence="9" key="1">
    <citation type="journal article" date="2014" name="Science">
        <title>Ancient hybridizations among the ancestral genomes of bread wheat.</title>
        <authorList>
            <consortium name="International Wheat Genome Sequencing Consortium,"/>
            <person name="Marcussen T."/>
            <person name="Sandve S.R."/>
            <person name="Heier L."/>
            <person name="Spannagl M."/>
            <person name="Pfeifer M."/>
            <person name="Jakobsen K.S."/>
            <person name="Wulff B.B."/>
            <person name="Steuernagel B."/>
            <person name="Mayer K.F."/>
            <person name="Olsen O.A."/>
        </authorList>
    </citation>
    <scope>NUCLEOTIDE SEQUENCE [LARGE SCALE GENOMIC DNA]</scope>
    <source>
        <strain evidence="9">cv. AL8/78</strain>
    </source>
</reference>
<feature type="domain" description="NB-ARC" evidence="4">
    <location>
        <begin position="208"/>
        <end position="374"/>
    </location>
</feature>
<feature type="domain" description="R13L1/DRL21-like LRR repeat region" evidence="7">
    <location>
        <begin position="1159"/>
        <end position="1281"/>
    </location>
</feature>
<evidence type="ECO:0000313" key="8">
    <source>
        <dbReference type="EnsemblPlants" id="AET2Gv20068500.1"/>
    </source>
</evidence>
<dbReference type="InterPro" id="IPR055414">
    <property type="entry name" value="LRR_R13L4/SHOC2-like"/>
</dbReference>
<sequence>MTRQQSSPGKRIAEINSTHSIFFLEHKGIFTHSISISTHRLTITTSKGGKLTTTMAHAIVESSWAKLTSAIQDGAAPAPRHPDLTSDLRKMLEALDVVRPLLEEAERRSLLKEALRIRNAAVRICDLVDELHHDSWAPADGKVRRTLPLLAVVPMKNKRANNMKAIVDELRKIHREFGRSDSASLEQAGDLPETTPEVDEEMILGRDKAKRKIMNVLSASIIKEGPVILPIFGFEGIGKTALAQIIFKDSQFRKCNFRAWFHVSHKFDLLKIAKSMLFRASGEESPGSAGLEHIVNRLHELYHGMEVIIVLDDLREEDSNGLERLKSMLSIGGSKVIVIVTTRSKSIASTICTVKPHMVNPLSHSKCWAIIKQTSGFECRPIPDKQQLKMIGQKIARKCAGLPSAAQVLGRILCNKDIIRWSTALNSDVWNNDVTGMPHCVDILPKKNLVANQIKTMKTKLRMIEDELNQSVSDIPQQGAIAQQDIDPPKTTPQVEEERILGRSADKQRVMATLSLSNNREGPIILPIFGLGGVGKTTLAQVVYKDTQFKQYDFRVWIHASLKFDLLKIGRSMLFHASGEERHGSNDVEYTMSHLQDIYQGMKVLVVLDGLWDLDSKQLKELKSFLLSVGEKSTEVAVIVTTCSEGVARGICTVEPHKLNPLSDDMCCAIIKQRNAIKDGSDKEERGQKIASMCGGLPSAAIVLGSLLGSKDPVGWSDMMKSDIWSSISSSSSGTRFFVSSYKSMPPYLKLCFAYCAIFPKGHIIAKHDLIHQWIVLHLIEPSENVSTTQQHAEEYIKRLLDISFLQSAKSALTSGKDGQGTIMFTMHDIVHSFAVAMCEVIVPDAGMGISDWNQHCPYALLTNSGVGQLKLSNILHAQLRAIRCNKMDIGDDLFSFLGSLRVLELKESPMHKLPHSICRLQHLGYLNLSGCSQLVALPLSLGDLINLVHIDLSDCFGLSQLPETLGNLLNLSHIGLSRCHGLVGLPGSLEKLKKLVHLDMSFWSCFEGIPVLGGLTSLQHLNLSHPCCYLPEHRSHLKLLKDVLFKLTNLQYLNLSMCLNPIFYCLSEEGSLKYIQSCINRLSSLEHLDLSHNTFLFDLPESQDGLNKLYTLDLSSCIRLKRVHEWMGKMDFLNIKNCKGLESCHFTVQNDGSSSSLVQLEDVNCKKLDIICLERVKSMQEVQTIGLSKKQNLRQLKLDWTVGSQGSVEQNALLGQLVPPHTVERLVLHGYNRETCLPAWWTSSILSNLVEVTMEDFPSCRRLPPFSLLPKLKCVVLKRMVNITRIDTGGLSSGSKASFHQLDKFTLEDMQCLEQFNTTYHSGGEVFMFPPMNELFIQTCPQLCFGPCIPRAQKLLISDCQQLLWRDRQGVHGVEVPSTSAPVTQLVVENCNVPQPNWSLLQHLPGLQSLTIKNCDIIEIPPEYLSGLTSLRELAIDGCKSIKSLPESIHQLTNLKVLCIWECPDLKTWCELVANKEKLACIGPKYEKFAPFMPAEQPPQGRMNVSVQLEPTH</sequence>
<evidence type="ECO:0000313" key="9">
    <source>
        <dbReference type="Proteomes" id="UP000015105"/>
    </source>
</evidence>
<feature type="domain" description="NB-ARC" evidence="4">
    <location>
        <begin position="505"/>
        <end position="673"/>
    </location>
</feature>
<dbReference type="SUPFAM" id="SSF52058">
    <property type="entry name" value="L domain-like"/>
    <property type="match status" value="2"/>
</dbReference>
<reference evidence="8" key="5">
    <citation type="journal article" date="2021" name="G3 (Bethesda)">
        <title>Aegilops tauschii genome assembly Aet v5.0 features greater sequence contiguity and improved annotation.</title>
        <authorList>
            <person name="Wang L."/>
            <person name="Zhu T."/>
            <person name="Rodriguez J.C."/>
            <person name="Deal K.R."/>
            <person name="Dubcovsky J."/>
            <person name="McGuire P.E."/>
            <person name="Lux T."/>
            <person name="Spannagl M."/>
            <person name="Mayer K.F.X."/>
            <person name="Baldrich P."/>
            <person name="Meyers B.C."/>
            <person name="Huo N."/>
            <person name="Gu Y.Q."/>
            <person name="Zhou H."/>
            <person name="Devos K.M."/>
            <person name="Bennetzen J.L."/>
            <person name="Unver T."/>
            <person name="Budak H."/>
            <person name="Gulick P.J."/>
            <person name="Galiba G."/>
            <person name="Kalapos B."/>
            <person name="Nelson D.R."/>
            <person name="Li P."/>
            <person name="You F.M."/>
            <person name="Luo M.C."/>
            <person name="Dvorak J."/>
        </authorList>
    </citation>
    <scope>NUCLEOTIDE SEQUENCE [LARGE SCALE GENOMIC DNA]</scope>
    <source>
        <strain evidence="8">cv. AL8/78</strain>
    </source>
</reference>
<keyword evidence="9" id="KW-1185">Reference proteome</keyword>
<dbReference type="GO" id="GO:0042742">
    <property type="term" value="P:defense response to bacterium"/>
    <property type="evidence" value="ECO:0007669"/>
    <property type="project" value="UniProtKB-ARBA"/>
</dbReference>
<evidence type="ECO:0000259" key="5">
    <source>
        <dbReference type="Pfam" id="PF23559"/>
    </source>
</evidence>
<dbReference type="PANTHER" id="PTHR36766:SF73">
    <property type="entry name" value="NB-ARC DOMAIN-CONTAINING PROTEIN"/>
    <property type="match status" value="1"/>
</dbReference>
<dbReference type="STRING" id="200361.A0A453ACE2"/>
<dbReference type="Pfam" id="PF23598">
    <property type="entry name" value="LRR_14"/>
    <property type="match status" value="1"/>
</dbReference>
<evidence type="ECO:0000259" key="6">
    <source>
        <dbReference type="Pfam" id="PF23598"/>
    </source>
</evidence>
<dbReference type="InterPro" id="IPR027417">
    <property type="entry name" value="P-loop_NTPase"/>
</dbReference>